<protein>
    <recommendedName>
        <fullName evidence="3">HEAT repeat protein</fullName>
    </recommendedName>
</protein>
<dbReference type="Proteomes" id="UP000317835">
    <property type="component" value="Chromosome"/>
</dbReference>
<reference evidence="1 2" key="1">
    <citation type="submission" date="2019-02" db="EMBL/GenBank/DDBJ databases">
        <title>Deep-cultivation of Planctomycetes and their phenomic and genomic characterization uncovers novel biology.</title>
        <authorList>
            <person name="Wiegand S."/>
            <person name="Jogler M."/>
            <person name="Boedeker C."/>
            <person name="Pinto D."/>
            <person name="Vollmers J."/>
            <person name="Rivas-Marin E."/>
            <person name="Kohn T."/>
            <person name="Peeters S.H."/>
            <person name="Heuer A."/>
            <person name="Rast P."/>
            <person name="Oberbeckmann S."/>
            <person name="Bunk B."/>
            <person name="Jeske O."/>
            <person name="Meyerdierks A."/>
            <person name="Storesund J.E."/>
            <person name="Kallscheuer N."/>
            <person name="Luecker S."/>
            <person name="Lage O.M."/>
            <person name="Pohl T."/>
            <person name="Merkel B.J."/>
            <person name="Hornburger P."/>
            <person name="Mueller R.-W."/>
            <person name="Bruemmer F."/>
            <person name="Labrenz M."/>
            <person name="Spormann A.M."/>
            <person name="Op den Camp H."/>
            <person name="Overmann J."/>
            <person name="Amann R."/>
            <person name="Jetten M.S.M."/>
            <person name="Mascher T."/>
            <person name="Medema M.H."/>
            <person name="Devos D.P."/>
            <person name="Kaster A.-K."/>
            <person name="Ovreas L."/>
            <person name="Rohde M."/>
            <person name="Galperin M.Y."/>
            <person name="Jogler C."/>
        </authorList>
    </citation>
    <scope>NUCLEOTIDE SEQUENCE [LARGE SCALE GENOMIC DNA]</scope>
    <source>
        <strain evidence="1 2">ElP</strain>
    </source>
</reference>
<dbReference type="KEGG" id="tpla:ElP_53330"/>
<dbReference type="EMBL" id="CP036426">
    <property type="protein sequence ID" value="QDV37394.1"/>
    <property type="molecule type" value="Genomic_DNA"/>
</dbReference>
<evidence type="ECO:0008006" key="3">
    <source>
        <dbReference type="Google" id="ProtNLM"/>
    </source>
</evidence>
<accession>A0A518H972</accession>
<organism evidence="1 2">
    <name type="scientific">Tautonia plasticadhaerens</name>
    <dbReference type="NCBI Taxonomy" id="2527974"/>
    <lineage>
        <taxon>Bacteria</taxon>
        <taxon>Pseudomonadati</taxon>
        <taxon>Planctomycetota</taxon>
        <taxon>Planctomycetia</taxon>
        <taxon>Isosphaerales</taxon>
        <taxon>Isosphaeraceae</taxon>
        <taxon>Tautonia</taxon>
    </lineage>
</organism>
<gene>
    <name evidence="1" type="ORF">ElP_53330</name>
</gene>
<keyword evidence="2" id="KW-1185">Reference proteome</keyword>
<name>A0A518H972_9BACT</name>
<evidence type="ECO:0000313" key="1">
    <source>
        <dbReference type="EMBL" id="QDV37394.1"/>
    </source>
</evidence>
<dbReference type="AlphaFoldDB" id="A0A518H972"/>
<dbReference type="Gene3D" id="1.25.10.10">
    <property type="entry name" value="Leucine-rich Repeat Variant"/>
    <property type="match status" value="1"/>
</dbReference>
<dbReference type="InterPro" id="IPR016024">
    <property type="entry name" value="ARM-type_fold"/>
</dbReference>
<dbReference type="InterPro" id="IPR011989">
    <property type="entry name" value="ARM-like"/>
</dbReference>
<dbReference type="RefSeq" id="WP_145275143.1">
    <property type="nucleotide sequence ID" value="NZ_CP036426.1"/>
</dbReference>
<dbReference type="SUPFAM" id="SSF48371">
    <property type="entry name" value="ARM repeat"/>
    <property type="match status" value="1"/>
</dbReference>
<evidence type="ECO:0000313" key="2">
    <source>
        <dbReference type="Proteomes" id="UP000317835"/>
    </source>
</evidence>
<sequence length="223" mass="24384">MPGSARGAQVVNVQAALASQLGQLRFRITNPDFEGFGFELGPQPLQQLPSNEAENRALTILLQLVDLDAIGEELAEELDQWLANEVQELRYAAAISRVLLTCRGSDGPEDVEAIWALARDGRREVREAMAHGLRAVDPRFTERAVGVLLDLAALDNAGGEFVVRREAILSLARIGGARLDRSIALLRGYLSSRNFIDFQQWFAAIEALVVLAEGHPEDAFPAI</sequence>
<proteinExistence type="predicted"/>